<reference evidence="2 3" key="1">
    <citation type="submission" date="2020-02" db="EMBL/GenBank/DDBJ databases">
        <title>Whole-genome analyses of novel actinobacteria.</title>
        <authorList>
            <person name="Sahin N."/>
        </authorList>
    </citation>
    <scope>NUCLEOTIDE SEQUENCE [LARGE SCALE GENOMIC DNA]</scope>
    <source>
        <strain evidence="2 3">KC13</strain>
    </source>
</reference>
<comment type="caution">
    <text evidence="2">The sequence shown here is derived from an EMBL/GenBank/DDBJ whole genome shotgun (WGS) entry which is preliminary data.</text>
</comment>
<name>A0A6M1QV98_9ACTN</name>
<gene>
    <name evidence="2" type="ORF">G5C66_03090</name>
</gene>
<dbReference type="InterPro" id="IPR023809">
    <property type="entry name" value="Thiopep_bacteriocin_synth_dom"/>
</dbReference>
<dbReference type="NCBIfam" id="TIGR03891">
    <property type="entry name" value="thiopep_ocin"/>
    <property type="match status" value="1"/>
</dbReference>
<dbReference type="AlphaFoldDB" id="A0A6M1QV98"/>
<keyword evidence="3" id="KW-1185">Reference proteome</keyword>
<protein>
    <recommendedName>
        <fullName evidence="1">Thiopeptide-type bacteriocin biosynthesis domain-containing protein</fullName>
    </recommendedName>
</protein>
<dbReference type="EMBL" id="JAALAA010000002">
    <property type="protein sequence ID" value="NGN91726.1"/>
    <property type="molecule type" value="Genomic_DNA"/>
</dbReference>
<proteinExistence type="predicted"/>
<evidence type="ECO:0000313" key="3">
    <source>
        <dbReference type="Proteomes" id="UP000483261"/>
    </source>
</evidence>
<evidence type="ECO:0000259" key="1">
    <source>
        <dbReference type="Pfam" id="PF14028"/>
    </source>
</evidence>
<accession>A0A6M1QV98</accession>
<dbReference type="Pfam" id="PF14028">
    <property type="entry name" value="Lant_dehydr_C"/>
    <property type="match status" value="1"/>
</dbReference>
<evidence type="ECO:0000313" key="2">
    <source>
        <dbReference type="EMBL" id="NGN91726.1"/>
    </source>
</evidence>
<dbReference type="Proteomes" id="UP000483261">
    <property type="component" value="Unassembled WGS sequence"/>
</dbReference>
<feature type="domain" description="Thiopeptide-type bacteriocin biosynthesis" evidence="1">
    <location>
        <begin position="63"/>
        <end position="315"/>
    </location>
</feature>
<organism evidence="2 3">
    <name type="scientific">Nocardioides turkmenicus</name>
    <dbReference type="NCBI Taxonomy" id="2711220"/>
    <lineage>
        <taxon>Bacteria</taxon>
        <taxon>Bacillati</taxon>
        <taxon>Actinomycetota</taxon>
        <taxon>Actinomycetes</taxon>
        <taxon>Propionibacteriales</taxon>
        <taxon>Nocardioidaceae</taxon>
        <taxon>Nocardioides</taxon>
    </lineage>
</organism>
<dbReference type="RefSeq" id="WP_165109487.1">
    <property type="nucleotide sequence ID" value="NZ_JAALAA010000002.1"/>
</dbReference>
<sequence length="320" mass="34103">MPTADLNPPPGRLAALVEAVVSGQSVDDIAARSGVDRADLEAAVTIYRLAGAAAVSAAHESPWFHANLTMTDHGAAERDFATLVLPQLDTIPAPGDNPSAWWYLRKHPHWRVRILTDTPDLAADVLDRLITSGAISAWKRSIYEPEEHAFGGTIGTQVIHDLFCADSRGVLCYTTGPQPLGRRETSLLLIGELLHSAGLDWFESADVFARVAAVRPSPATEDQDRTARLASTLRPLLAMPAQGRDELFAPDGLLSQAAAWRNGYLTAGQELRAAADAGVLARGPRAVIAQAIIFAWNRLGLAAHTQGVLAVAARDAVLAP</sequence>